<evidence type="ECO:0000256" key="2">
    <source>
        <dbReference type="ARBA" id="ARBA00022679"/>
    </source>
</evidence>
<dbReference type="PANTHER" id="PTHR22916:SF51">
    <property type="entry name" value="GLYCOSYLTRANSFERASE EPSH-RELATED"/>
    <property type="match status" value="1"/>
</dbReference>
<organism evidence="4 5">
    <name type="scientific">Crenobacter luteus</name>
    <dbReference type="NCBI Taxonomy" id="1452487"/>
    <lineage>
        <taxon>Bacteria</taxon>
        <taxon>Pseudomonadati</taxon>
        <taxon>Pseudomonadota</taxon>
        <taxon>Betaproteobacteria</taxon>
        <taxon>Neisseriales</taxon>
        <taxon>Neisseriaceae</taxon>
        <taxon>Crenobacter</taxon>
    </lineage>
</organism>
<dbReference type="EMBL" id="LQQU01000013">
    <property type="protein sequence ID" value="KZE33483.1"/>
    <property type="molecule type" value="Genomic_DNA"/>
</dbReference>
<dbReference type="AlphaFoldDB" id="A0A161SBS6"/>
<dbReference type="InterPro" id="IPR029044">
    <property type="entry name" value="Nucleotide-diphossugar_trans"/>
</dbReference>
<dbReference type="RefSeq" id="WP_066610811.1">
    <property type="nucleotide sequence ID" value="NZ_LQQU01000013.1"/>
</dbReference>
<dbReference type="CDD" id="cd00761">
    <property type="entry name" value="Glyco_tranf_GTA_type"/>
    <property type="match status" value="1"/>
</dbReference>
<dbReference type="Proteomes" id="UP000076625">
    <property type="component" value="Unassembled WGS sequence"/>
</dbReference>
<sequence>MAPLVSIILPTFNDRTYLGATIAAVLAQSHDDFELIVVDDGSSDGSDLIYLAAARSDARVRHIRQANQGLSAARNTGLSLARGELIAFLDSDDLLHPDFLHALVHTLQAENADVVVCQPDVFSDGQQPAFTQVGTGELVRLDGPQAVGALLRGDIVTNVWNRLYRRELFERLRFLPGIYHEDLEFSARLFPLTHKVVCIDARLYGYRKRSGSILSTPKPKLLEDRIQVIRLVYASLKNAGMERELATELQAMAIKHLGYYGMKDLVRSPKVDWAWFDAMKECLVKECGVTSAGLKSLPLPAKARKWAGLALGPTWLGRIFLAYQHWRAHRA</sequence>
<reference evidence="5" key="1">
    <citation type="submission" date="2016-01" db="EMBL/GenBank/DDBJ databases">
        <title>Draft genome of Chromobacterium sp. F49.</title>
        <authorList>
            <person name="Hong K.W."/>
        </authorList>
    </citation>
    <scope>NUCLEOTIDE SEQUENCE [LARGE SCALE GENOMIC DNA]</scope>
    <source>
        <strain evidence="5">CN10</strain>
    </source>
</reference>
<gene>
    <name evidence="4" type="ORF">AVW16_08055</name>
</gene>
<dbReference type="STRING" id="1452487.AVW16_08055"/>
<feature type="domain" description="Glycosyltransferase 2-like" evidence="3">
    <location>
        <begin position="6"/>
        <end position="172"/>
    </location>
</feature>
<keyword evidence="2" id="KW-0808">Transferase</keyword>
<dbReference type="PANTHER" id="PTHR22916">
    <property type="entry name" value="GLYCOSYLTRANSFERASE"/>
    <property type="match status" value="1"/>
</dbReference>
<dbReference type="Pfam" id="PF00535">
    <property type="entry name" value="Glycos_transf_2"/>
    <property type="match status" value="1"/>
</dbReference>
<comment type="caution">
    <text evidence="4">The sequence shown here is derived from an EMBL/GenBank/DDBJ whole genome shotgun (WGS) entry which is preliminary data.</text>
</comment>
<keyword evidence="5" id="KW-1185">Reference proteome</keyword>
<protein>
    <recommendedName>
        <fullName evidence="3">Glycosyltransferase 2-like domain-containing protein</fullName>
    </recommendedName>
</protein>
<name>A0A161SBS6_9NEIS</name>
<accession>A0A161SBS6</accession>
<proteinExistence type="predicted"/>
<evidence type="ECO:0000313" key="5">
    <source>
        <dbReference type="Proteomes" id="UP000076625"/>
    </source>
</evidence>
<evidence type="ECO:0000256" key="1">
    <source>
        <dbReference type="ARBA" id="ARBA00022676"/>
    </source>
</evidence>
<dbReference type="SUPFAM" id="SSF53448">
    <property type="entry name" value="Nucleotide-diphospho-sugar transferases"/>
    <property type="match status" value="1"/>
</dbReference>
<dbReference type="OrthoDB" id="8596473at2"/>
<keyword evidence="1" id="KW-0328">Glycosyltransferase</keyword>
<dbReference type="GO" id="GO:0016758">
    <property type="term" value="F:hexosyltransferase activity"/>
    <property type="evidence" value="ECO:0007669"/>
    <property type="project" value="UniProtKB-ARBA"/>
</dbReference>
<dbReference type="InterPro" id="IPR001173">
    <property type="entry name" value="Glyco_trans_2-like"/>
</dbReference>
<evidence type="ECO:0000313" key="4">
    <source>
        <dbReference type="EMBL" id="KZE33483.1"/>
    </source>
</evidence>
<evidence type="ECO:0000259" key="3">
    <source>
        <dbReference type="Pfam" id="PF00535"/>
    </source>
</evidence>
<dbReference type="Gene3D" id="3.90.550.10">
    <property type="entry name" value="Spore Coat Polysaccharide Biosynthesis Protein SpsA, Chain A"/>
    <property type="match status" value="1"/>
</dbReference>